<dbReference type="InterPro" id="IPR036638">
    <property type="entry name" value="HLH_DNA-bd_sf"/>
</dbReference>
<evidence type="ECO:0000256" key="1">
    <source>
        <dbReference type="ARBA" id="ARBA00004123"/>
    </source>
</evidence>
<feature type="coiled-coil region" evidence="5">
    <location>
        <begin position="117"/>
        <end position="165"/>
    </location>
</feature>
<name>A0AAW1VLE5_RUBAR</name>
<dbReference type="GO" id="GO:0003700">
    <property type="term" value="F:DNA-binding transcription factor activity"/>
    <property type="evidence" value="ECO:0007669"/>
    <property type="project" value="InterPro"/>
</dbReference>
<dbReference type="InterPro" id="IPR044818">
    <property type="entry name" value="ILR3-like"/>
</dbReference>
<feature type="region of interest" description="Disordered" evidence="6">
    <location>
        <begin position="186"/>
        <end position="205"/>
    </location>
</feature>
<keyword evidence="5" id="KW-0175">Coiled coil</keyword>
<protein>
    <recommendedName>
        <fullName evidence="9">BHLH domain-containing protein</fullName>
    </recommendedName>
</protein>
<dbReference type="PANTHER" id="PTHR46133">
    <property type="entry name" value="BHLH TRANSCRIPTION FACTOR"/>
    <property type="match status" value="1"/>
</dbReference>
<dbReference type="GO" id="GO:0046983">
    <property type="term" value="F:protein dimerization activity"/>
    <property type="evidence" value="ECO:0007669"/>
    <property type="project" value="InterPro"/>
</dbReference>
<keyword evidence="8" id="KW-1185">Reference proteome</keyword>
<evidence type="ECO:0000256" key="3">
    <source>
        <dbReference type="ARBA" id="ARBA00023163"/>
    </source>
</evidence>
<evidence type="ECO:0000313" key="8">
    <source>
        <dbReference type="Proteomes" id="UP001457282"/>
    </source>
</evidence>
<dbReference type="AlphaFoldDB" id="A0AAW1VLE5"/>
<evidence type="ECO:0000256" key="6">
    <source>
        <dbReference type="SAM" id="MobiDB-lite"/>
    </source>
</evidence>
<evidence type="ECO:0000313" key="7">
    <source>
        <dbReference type="EMBL" id="KAK9905432.1"/>
    </source>
</evidence>
<sequence length="205" mass="22755">MDGMEGMEDFLAYNSLMTKPNSPISCGPIPPLHLLKSNSLLIVALPACLADAGKRVPRNRVCSYINCCFLMNRGRNESWCGSGAKACREKLRRERFVDLSAVLEPGRPAKTDKPAILDDAIRVLTQLRAETQELTQTNEKLLEEIKSLKAEKNELREEKSCTESGQRKTGAAVESYHHSTFWVYASPPSSPCRISPWGKQDGSLS</sequence>
<dbReference type="Gene3D" id="4.10.280.10">
    <property type="entry name" value="Helix-loop-helix DNA-binding domain"/>
    <property type="match status" value="1"/>
</dbReference>
<proteinExistence type="predicted"/>
<dbReference type="PANTHER" id="PTHR46133:SF9">
    <property type="entry name" value="TRANSCRIPTION FACTOR BHLH104"/>
    <property type="match status" value="1"/>
</dbReference>
<dbReference type="GO" id="GO:0006879">
    <property type="term" value="P:intracellular iron ion homeostasis"/>
    <property type="evidence" value="ECO:0007669"/>
    <property type="project" value="InterPro"/>
</dbReference>
<dbReference type="CDD" id="cd11446">
    <property type="entry name" value="bHLH_AtILR3_like"/>
    <property type="match status" value="1"/>
</dbReference>
<dbReference type="SUPFAM" id="SSF47459">
    <property type="entry name" value="HLH, helix-loop-helix DNA-binding domain"/>
    <property type="match status" value="1"/>
</dbReference>
<dbReference type="Proteomes" id="UP001457282">
    <property type="component" value="Unassembled WGS sequence"/>
</dbReference>
<gene>
    <name evidence="7" type="ORF">M0R45_000156</name>
</gene>
<evidence type="ECO:0000256" key="2">
    <source>
        <dbReference type="ARBA" id="ARBA00023015"/>
    </source>
</evidence>
<keyword evidence="3" id="KW-0804">Transcription</keyword>
<organism evidence="7 8">
    <name type="scientific">Rubus argutus</name>
    <name type="common">Southern blackberry</name>
    <dbReference type="NCBI Taxonomy" id="59490"/>
    <lineage>
        <taxon>Eukaryota</taxon>
        <taxon>Viridiplantae</taxon>
        <taxon>Streptophyta</taxon>
        <taxon>Embryophyta</taxon>
        <taxon>Tracheophyta</taxon>
        <taxon>Spermatophyta</taxon>
        <taxon>Magnoliopsida</taxon>
        <taxon>eudicotyledons</taxon>
        <taxon>Gunneridae</taxon>
        <taxon>Pentapetalae</taxon>
        <taxon>rosids</taxon>
        <taxon>fabids</taxon>
        <taxon>Rosales</taxon>
        <taxon>Rosaceae</taxon>
        <taxon>Rosoideae</taxon>
        <taxon>Rosoideae incertae sedis</taxon>
        <taxon>Rubus</taxon>
    </lineage>
</organism>
<evidence type="ECO:0000256" key="4">
    <source>
        <dbReference type="ARBA" id="ARBA00023242"/>
    </source>
</evidence>
<reference evidence="7 8" key="1">
    <citation type="journal article" date="2023" name="G3 (Bethesda)">
        <title>A chromosome-length genome assembly and annotation of blackberry (Rubus argutus, cv. 'Hillquist').</title>
        <authorList>
            <person name="Bruna T."/>
            <person name="Aryal R."/>
            <person name="Dudchenko O."/>
            <person name="Sargent D.J."/>
            <person name="Mead D."/>
            <person name="Buti M."/>
            <person name="Cavallini A."/>
            <person name="Hytonen T."/>
            <person name="Andres J."/>
            <person name="Pham M."/>
            <person name="Weisz D."/>
            <person name="Mascagni F."/>
            <person name="Usai G."/>
            <person name="Natali L."/>
            <person name="Bassil N."/>
            <person name="Fernandez G.E."/>
            <person name="Lomsadze A."/>
            <person name="Armour M."/>
            <person name="Olukolu B."/>
            <person name="Poorten T."/>
            <person name="Britton C."/>
            <person name="Davik J."/>
            <person name="Ashrafi H."/>
            <person name="Aiden E.L."/>
            <person name="Borodovsky M."/>
            <person name="Worthington M."/>
        </authorList>
    </citation>
    <scope>NUCLEOTIDE SEQUENCE [LARGE SCALE GENOMIC DNA]</scope>
    <source>
        <strain evidence="7">PI 553951</strain>
    </source>
</reference>
<accession>A0AAW1VLE5</accession>
<keyword evidence="4" id="KW-0539">Nucleus</keyword>
<comment type="subcellular location">
    <subcellularLocation>
        <location evidence="1">Nucleus</location>
    </subcellularLocation>
</comment>
<keyword evidence="2" id="KW-0805">Transcription regulation</keyword>
<evidence type="ECO:0000256" key="5">
    <source>
        <dbReference type="SAM" id="Coils"/>
    </source>
</evidence>
<dbReference type="EMBL" id="JBEDUW010000121">
    <property type="protein sequence ID" value="KAK9905432.1"/>
    <property type="molecule type" value="Genomic_DNA"/>
</dbReference>
<dbReference type="GO" id="GO:0005634">
    <property type="term" value="C:nucleus"/>
    <property type="evidence" value="ECO:0007669"/>
    <property type="project" value="UniProtKB-SubCell"/>
</dbReference>
<comment type="caution">
    <text evidence="7">The sequence shown here is derived from an EMBL/GenBank/DDBJ whole genome shotgun (WGS) entry which is preliminary data.</text>
</comment>
<evidence type="ECO:0008006" key="9">
    <source>
        <dbReference type="Google" id="ProtNLM"/>
    </source>
</evidence>